<dbReference type="InterPro" id="IPR000415">
    <property type="entry name" value="Nitroreductase-like"/>
</dbReference>
<evidence type="ECO:0000256" key="2">
    <source>
        <dbReference type="ARBA" id="ARBA00023002"/>
    </source>
</evidence>
<comment type="similarity">
    <text evidence="1">Belongs to the nitroreductase family.</text>
</comment>
<keyword evidence="5" id="KW-1185">Reference proteome</keyword>
<dbReference type="InterPro" id="IPR029479">
    <property type="entry name" value="Nitroreductase"/>
</dbReference>
<comment type="caution">
    <text evidence="4">The sequence shown here is derived from an EMBL/GenBank/DDBJ whole genome shotgun (WGS) entry which is preliminary data.</text>
</comment>
<dbReference type="CDD" id="cd02138">
    <property type="entry name" value="TdsD-like"/>
    <property type="match status" value="1"/>
</dbReference>
<dbReference type="Proteomes" id="UP001361239">
    <property type="component" value="Unassembled WGS sequence"/>
</dbReference>
<organism evidence="4 5">
    <name type="scientific">Novosphingobium anseongense</name>
    <dbReference type="NCBI Taxonomy" id="3133436"/>
    <lineage>
        <taxon>Bacteria</taxon>
        <taxon>Pseudomonadati</taxon>
        <taxon>Pseudomonadota</taxon>
        <taxon>Alphaproteobacteria</taxon>
        <taxon>Sphingomonadales</taxon>
        <taxon>Sphingomonadaceae</taxon>
        <taxon>Novosphingobium</taxon>
    </lineage>
</organism>
<evidence type="ECO:0000313" key="5">
    <source>
        <dbReference type="Proteomes" id="UP001361239"/>
    </source>
</evidence>
<dbReference type="PANTHER" id="PTHR43673:SF10">
    <property type="entry name" value="NADH DEHYDROGENASE_NAD(P)H NITROREDUCTASE XCC3605-RELATED"/>
    <property type="match status" value="1"/>
</dbReference>
<evidence type="ECO:0000313" key="4">
    <source>
        <dbReference type="EMBL" id="MEJ5976251.1"/>
    </source>
</evidence>
<gene>
    <name evidence="4" type="ORF">WG901_06375</name>
</gene>
<feature type="domain" description="Nitroreductase" evidence="3">
    <location>
        <begin position="19"/>
        <end position="166"/>
    </location>
</feature>
<reference evidence="4 5" key="1">
    <citation type="submission" date="2024-03" db="EMBL/GenBank/DDBJ databases">
        <authorList>
            <person name="Jo J.-H."/>
        </authorList>
    </citation>
    <scope>NUCLEOTIDE SEQUENCE [LARGE SCALE GENOMIC DNA]</scope>
    <source>
        <strain evidence="4 5">PS1R-30</strain>
    </source>
</reference>
<protein>
    <submittedName>
        <fullName evidence="4">Nitroreductase family protein</fullName>
    </submittedName>
</protein>
<dbReference type="Gene3D" id="3.40.109.10">
    <property type="entry name" value="NADH Oxidase"/>
    <property type="match status" value="1"/>
</dbReference>
<proteinExistence type="inferred from homology"/>
<name>A0ABU8RU62_9SPHN</name>
<evidence type="ECO:0000256" key="1">
    <source>
        <dbReference type="ARBA" id="ARBA00007118"/>
    </source>
</evidence>
<dbReference type="EMBL" id="JBBHJZ010000001">
    <property type="protein sequence ID" value="MEJ5976251.1"/>
    <property type="molecule type" value="Genomic_DNA"/>
</dbReference>
<dbReference type="RefSeq" id="WP_339586169.1">
    <property type="nucleotide sequence ID" value="NZ_JBBHJZ010000001.1"/>
</dbReference>
<keyword evidence="2" id="KW-0560">Oxidoreductase</keyword>
<dbReference type="SUPFAM" id="SSF55469">
    <property type="entry name" value="FMN-dependent nitroreductase-like"/>
    <property type="match status" value="1"/>
</dbReference>
<dbReference type="Pfam" id="PF00881">
    <property type="entry name" value="Nitroreductase"/>
    <property type="match status" value="1"/>
</dbReference>
<evidence type="ECO:0000259" key="3">
    <source>
        <dbReference type="Pfam" id="PF00881"/>
    </source>
</evidence>
<accession>A0ABU8RU62</accession>
<dbReference type="PANTHER" id="PTHR43673">
    <property type="entry name" value="NAD(P)H NITROREDUCTASE YDGI-RELATED"/>
    <property type="match status" value="1"/>
</dbReference>
<sequence length="199" mass="21383">MTEAATLPRETAHPIDPDILSRWSPRAFDGSPLDAATLHTLFEAARWAPSAYNAQPWRFAYAVRGDAHWEAFVSALLPFNAAWAQGASALLFILSDTLISLPGKDEPAPSGTASFDTGAAWGFLALQATKLGLHTHAMAGFDHARAAEVTGASERFRFEAAVAIGRIGDPASLPDTLRAREIPSHRRAIDEIAFHGRLG</sequence>